<evidence type="ECO:0000313" key="3">
    <source>
        <dbReference type="Proteomes" id="UP000772434"/>
    </source>
</evidence>
<feature type="region of interest" description="Disordered" evidence="1">
    <location>
        <begin position="116"/>
        <end position="155"/>
    </location>
</feature>
<accession>A0A9P5PHJ1</accession>
<feature type="compositionally biased region" description="Basic and acidic residues" evidence="1">
    <location>
        <begin position="11"/>
        <end position="22"/>
    </location>
</feature>
<evidence type="ECO:0000313" key="2">
    <source>
        <dbReference type="EMBL" id="KAF9063506.1"/>
    </source>
</evidence>
<feature type="compositionally biased region" description="Polar residues" evidence="1">
    <location>
        <begin position="140"/>
        <end position="150"/>
    </location>
</feature>
<dbReference type="AlphaFoldDB" id="A0A9P5PHJ1"/>
<dbReference type="EMBL" id="JADNRY010000145">
    <property type="protein sequence ID" value="KAF9063506.1"/>
    <property type="molecule type" value="Genomic_DNA"/>
</dbReference>
<feature type="compositionally biased region" description="Polar residues" evidence="1">
    <location>
        <begin position="32"/>
        <end position="58"/>
    </location>
</feature>
<feature type="region of interest" description="Disordered" evidence="1">
    <location>
        <begin position="1"/>
        <end position="104"/>
    </location>
</feature>
<comment type="caution">
    <text evidence="2">The sequence shown here is derived from an EMBL/GenBank/DDBJ whole genome shotgun (WGS) entry which is preliminary data.</text>
</comment>
<sequence>MAETRQQKAKRTLEQWSMDRRSRVAPVAKAQEASSVQGSARASPLTLQSPRPGSSNLPARSHTPGDDSDSAQGDAQGESPTSGPSLDPSFPISERPFPAGSSSSLLPALRILPPTPARDHALPSPDNAFPSNFRLLRSPSAASTSPPVQSDSRRPLHFVEQRVDCPSGTFHPAVTMRPPSRHNSPKQQVSFSPASARADSPLMGSGQSAVDAFGGSMLGASASMATLGPATGFLAPPPWQSGPVSGLVGKGKEPIRGEGSILPRSQSVDGTDIRRDPGLRGVPQSPSLRDDCGGSRRAYDYRGLSPRDADGRRRMSRSVDGRPGKGLPTREALPPIGSFDFPGQPPISTMSAAYPYTHSHGQVPLYPSSHPAPSGQFPPSIQFAACAPTLHSAGHYPPTSVPPFPFLAQHPSASMSSYLSSQHAPYTQAAHSHAAVPQSTHSFNVEVVNALCSGWPVCVPLALFGSLYNNSSLGSTPDYGSALHLINVGNSIGLKHATRFKDYPVADISEKEWSIISVNMPRMIAEEFIPSDETDVGSDTALGVAQMFATFFHSIQARPDFNIAFGQYKEYADQGYKFWHAYPSKEINLSYFNERKFQEVLNFFQTVETANAKAATAASSSATASSSRSSQGSLSTQPGSSACRTQRGDRSESF</sequence>
<feature type="compositionally biased region" description="Basic and acidic residues" evidence="1">
    <location>
        <begin position="288"/>
        <end position="323"/>
    </location>
</feature>
<feature type="region of interest" description="Disordered" evidence="1">
    <location>
        <begin position="252"/>
        <end position="337"/>
    </location>
</feature>
<protein>
    <submittedName>
        <fullName evidence="2">Uncharacterized protein</fullName>
    </submittedName>
</protein>
<gene>
    <name evidence="2" type="ORF">BDP27DRAFT_1426839</name>
</gene>
<organism evidence="2 3">
    <name type="scientific">Rhodocollybia butyracea</name>
    <dbReference type="NCBI Taxonomy" id="206335"/>
    <lineage>
        <taxon>Eukaryota</taxon>
        <taxon>Fungi</taxon>
        <taxon>Dikarya</taxon>
        <taxon>Basidiomycota</taxon>
        <taxon>Agaricomycotina</taxon>
        <taxon>Agaricomycetes</taxon>
        <taxon>Agaricomycetidae</taxon>
        <taxon>Agaricales</taxon>
        <taxon>Marasmiineae</taxon>
        <taxon>Omphalotaceae</taxon>
        <taxon>Rhodocollybia</taxon>
    </lineage>
</organism>
<feature type="region of interest" description="Disordered" evidence="1">
    <location>
        <begin position="617"/>
        <end position="654"/>
    </location>
</feature>
<feature type="compositionally biased region" description="Polar residues" evidence="1">
    <location>
        <begin position="70"/>
        <end position="84"/>
    </location>
</feature>
<feature type="region of interest" description="Disordered" evidence="1">
    <location>
        <begin position="175"/>
        <end position="205"/>
    </location>
</feature>
<dbReference type="OrthoDB" id="3129684at2759"/>
<feature type="compositionally biased region" description="Low complexity" evidence="1">
    <location>
        <begin position="617"/>
        <end position="636"/>
    </location>
</feature>
<dbReference type="Proteomes" id="UP000772434">
    <property type="component" value="Unassembled WGS sequence"/>
</dbReference>
<evidence type="ECO:0000256" key="1">
    <source>
        <dbReference type="SAM" id="MobiDB-lite"/>
    </source>
</evidence>
<keyword evidence="3" id="KW-1185">Reference proteome</keyword>
<name>A0A9P5PHJ1_9AGAR</name>
<proteinExistence type="predicted"/>
<reference evidence="2" key="1">
    <citation type="submission" date="2020-11" db="EMBL/GenBank/DDBJ databases">
        <authorList>
            <consortium name="DOE Joint Genome Institute"/>
            <person name="Ahrendt S."/>
            <person name="Riley R."/>
            <person name="Andreopoulos W."/>
            <person name="Labutti K."/>
            <person name="Pangilinan J."/>
            <person name="Ruiz-Duenas F.J."/>
            <person name="Barrasa J.M."/>
            <person name="Sanchez-Garcia M."/>
            <person name="Camarero S."/>
            <person name="Miyauchi S."/>
            <person name="Serrano A."/>
            <person name="Linde D."/>
            <person name="Babiker R."/>
            <person name="Drula E."/>
            <person name="Ayuso-Fernandez I."/>
            <person name="Pacheco R."/>
            <person name="Padilla G."/>
            <person name="Ferreira P."/>
            <person name="Barriuso J."/>
            <person name="Kellner H."/>
            <person name="Castanera R."/>
            <person name="Alfaro M."/>
            <person name="Ramirez L."/>
            <person name="Pisabarro A.G."/>
            <person name="Kuo A."/>
            <person name="Tritt A."/>
            <person name="Lipzen A."/>
            <person name="He G."/>
            <person name="Yan M."/>
            <person name="Ng V."/>
            <person name="Cullen D."/>
            <person name="Martin F."/>
            <person name="Rosso M.-N."/>
            <person name="Henrissat B."/>
            <person name="Hibbett D."/>
            <person name="Martinez A.T."/>
            <person name="Grigoriev I.V."/>
        </authorList>
    </citation>
    <scope>NUCLEOTIDE SEQUENCE</scope>
    <source>
        <strain evidence="2">AH 40177</strain>
    </source>
</reference>